<proteinExistence type="predicted"/>
<protein>
    <recommendedName>
        <fullName evidence="1 3">Biotin carboxyl carrier protein of acetyl-CoA carboxylase</fullName>
    </recommendedName>
</protein>
<dbReference type="GO" id="GO:0003989">
    <property type="term" value="F:acetyl-CoA carboxylase activity"/>
    <property type="evidence" value="ECO:0007669"/>
    <property type="project" value="InterPro"/>
</dbReference>
<dbReference type="EMBL" id="CP027228">
    <property type="protein sequence ID" value="AVM47520.1"/>
    <property type="molecule type" value="Genomic_DNA"/>
</dbReference>
<sequence length="178" mass="19291">MEKYLELTERLVGVFDRSSSDYLEIKISDYALTLKKGSSVCAVPSVPVTEVVAPTVSLQPVAPDSVPAVQTRAVAEANDASSLEASAPAKELDTASLNTEVVKSPIVGVFYAAKDPNSPPFVKVGDTVKKGDVLCILESMKMMNEIRSDYDGVIKEIKCKNEELVEFDQVMFVLEKGE</sequence>
<dbReference type="CDD" id="cd06850">
    <property type="entry name" value="biotinyl_domain"/>
    <property type="match status" value="1"/>
</dbReference>
<gene>
    <name evidence="5" type="primary">accB</name>
    <name evidence="5" type="ORF">C5Q96_01015</name>
</gene>
<accession>A0A2S0L2K3</accession>
<dbReference type="Pfam" id="PF00364">
    <property type="entry name" value="Biotin_lipoyl"/>
    <property type="match status" value="1"/>
</dbReference>
<keyword evidence="3" id="KW-0275">Fatty acid biosynthesis</keyword>
<dbReference type="InterPro" id="IPR000089">
    <property type="entry name" value="Biotin_lipoyl"/>
</dbReference>
<dbReference type="NCBIfam" id="TIGR00531">
    <property type="entry name" value="BCCP"/>
    <property type="match status" value="1"/>
</dbReference>
<evidence type="ECO:0000313" key="5">
    <source>
        <dbReference type="EMBL" id="AVM47520.1"/>
    </source>
</evidence>
<keyword evidence="6" id="KW-1185">Reference proteome</keyword>
<dbReference type="InterPro" id="IPR050709">
    <property type="entry name" value="Biotin_Carboxyl_Carrier/Decarb"/>
</dbReference>
<comment type="function">
    <text evidence="3">This protein is a component of the acetyl coenzyme A carboxylase complex; first, biotin carboxylase catalyzes the carboxylation of the carrier protein and then the transcarboxylase transfers the carboxyl group to form malonyl-CoA.</text>
</comment>
<keyword evidence="3" id="KW-0444">Lipid biosynthesis</keyword>
<dbReference type="Proteomes" id="UP000237883">
    <property type="component" value="Chromosome"/>
</dbReference>
<dbReference type="GO" id="GO:0009317">
    <property type="term" value="C:acetyl-CoA carboxylase complex"/>
    <property type="evidence" value="ECO:0007669"/>
    <property type="project" value="InterPro"/>
</dbReference>
<comment type="pathway">
    <text evidence="3">Lipid metabolism; fatty acid biosynthesis.</text>
</comment>
<evidence type="ECO:0000256" key="1">
    <source>
        <dbReference type="ARBA" id="ARBA00017562"/>
    </source>
</evidence>
<evidence type="ECO:0000256" key="3">
    <source>
        <dbReference type="RuleBase" id="RU364072"/>
    </source>
</evidence>
<dbReference type="InterPro" id="IPR011053">
    <property type="entry name" value="Single_hybrid_motif"/>
</dbReference>
<dbReference type="GO" id="GO:0006633">
    <property type="term" value="P:fatty acid biosynthetic process"/>
    <property type="evidence" value="ECO:0007669"/>
    <property type="project" value="UniProtKB-UniPathway"/>
</dbReference>
<dbReference type="KEGG" id="mdv:C5Q96_01015"/>
<name>A0A2S0L2K3_9FIRM</name>
<evidence type="ECO:0000256" key="2">
    <source>
        <dbReference type="ARBA" id="ARBA00023267"/>
    </source>
</evidence>
<dbReference type="FunFam" id="2.40.50.100:FF:000003">
    <property type="entry name" value="Acetyl-CoA carboxylase biotin carboxyl carrier protein"/>
    <property type="match status" value="1"/>
</dbReference>
<dbReference type="PRINTS" id="PR01071">
    <property type="entry name" value="ACOABIOTINCC"/>
</dbReference>
<dbReference type="PROSITE" id="PS50968">
    <property type="entry name" value="BIOTINYL_LIPOYL"/>
    <property type="match status" value="1"/>
</dbReference>
<keyword evidence="2 3" id="KW-0092">Biotin</keyword>
<dbReference type="PANTHER" id="PTHR45266:SF3">
    <property type="entry name" value="OXALOACETATE DECARBOXYLASE ALPHA CHAIN"/>
    <property type="match status" value="1"/>
</dbReference>
<dbReference type="RefSeq" id="WP_106056373.1">
    <property type="nucleotide sequence ID" value="NZ_CP027228.1"/>
</dbReference>
<dbReference type="Gene3D" id="2.40.50.100">
    <property type="match status" value="1"/>
</dbReference>
<keyword evidence="3" id="KW-0443">Lipid metabolism</keyword>
<dbReference type="OrthoDB" id="9811735at2"/>
<dbReference type="InterPro" id="IPR001249">
    <property type="entry name" value="AcCoA_biotinCC"/>
</dbReference>
<evidence type="ECO:0000313" key="6">
    <source>
        <dbReference type="Proteomes" id="UP000237883"/>
    </source>
</evidence>
<dbReference type="GeneID" id="78390830"/>
<organism evidence="5 6">
    <name type="scientific">Mogibacterium diversum</name>
    <dbReference type="NCBI Taxonomy" id="114527"/>
    <lineage>
        <taxon>Bacteria</taxon>
        <taxon>Bacillati</taxon>
        <taxon>Bacillota</taxon>
        <taxon>Clostridia</taxon>
        <taxon>Peptostreptococcales</taxon>
        <taxon>Anaerovoracaceae</taxon>
        <taxon>Mogibacterium</taxon>
    </lineage>
</organism>
<dbReference type="PANTHER" id="PTHR45266">
    <property type="entry name" value="OXALOACETATE DECARBOXYLASE ALPHA CHAIN"/>
    <property type="match status" value="1"/>
</dbReference>
<feature type="domain" description="Lipoyl-binding" evidence="4">
    <location>
        <begin position="99"/>
        <end position="175"/>
    </location>
</feature>
<reference evidence="6" key="1">
    <citation type="submission" date="2018-02" db="EMBL/GenBank/DDBJ databases">
        <authorList>
            <person name="Holder M.E."/>
            <person name="Ajami N.J."/>
            <person name="Petrosino J.F."/>
        </authorList>
    </citation>
    <scope>NUCLEOTIDE SEQUENCE [LARGE SCALE GENOMIC DNA]</scope>
    <source>
        <strain evidence="6">CCUG 47132</strain>
    </source>
</reference>
<keyword evidence="3" id="KW-0276">Fatty acid metabolism</keyword>
<evidence type="ECO:0000259" key="4">
    <source>
        <dbReference type="PROSITE" id="PS50968"/>
    </source>
</evidence>
<dbReference type="SUPFAM" id="SSF51230">
    <property type="entry name" value="Single hybrid motif"/>
    <property type="match status" value="1"/>
</dbReference>
<dbReference type="AlphaFoldDB" id="A0A2S0L2K3"/>
<dbReference type="UniPathway" id="UPA00094"/>